<dbReference type="OrthoDB" id="9790209at2"/>
<dbReference type="RefSeq" id="WP_085816033.1">
    <property type="nucleotide sequence ID" value="NZ_FWFU01000001.1"/>
</dbReference>
<dbReference type="Pfam" id="PF06808">
    <property type="entry name" value="DctM"/>
    <property type="match status" value="1"/>
</dbReference>
<feature type="transmembrane region" description="Helical" evidence="7">
    <location>
        <begin position="217"/>
        <end position="235"/>
    </location>
</feature>
<reference evidence="9 10" key="1">
    <citation type="submission" date="2017-03" db="EMBL/GenBank/DDBJ databases">
        <authorList>
            <person name="Afonso C.L."/>
            <person name="Miller P.J."/>
            <person name="Scott M.A."/>
            <person name="Spackman E."/>
            <person name="Goraichik I."/>
            <person name="Dimitrov K.M."/>
            <person name="Suarez D.L."/>
            <person name="Swayne D.E."/>
        </authorList>
    </citation>
    <scope>NUCLEOTIDE SEQUENCE [LARGE SCALE GENOMIC DNA]</scope>
    <source>
        <strain evidence="9 10">CECT 8110</strain>
    </source>
</reference>
<evidence type="ECO:0000256" key="5">
    <source>
        <dbReference type="ARBA" id="ARBA00022989"/>
    </source>
</evidence>
<keyword evidence="6 7" id="KW-0472">Membrane</keyword>
<dbReference type="PANTHER" id="PTHR33362:SF5">
    <property type="entry name" value="C4-DICARBOXYLATE TRAP TRANSPORTER LARGE PERMEASE PROTEIN DCTM"/>
    <property type="match status" value="1"/>
</dbReference>
<evidence type="ECO:0000313" key="9">
    <source>
        <dbReference type="EMBL" id="SLN14614.1"/>
    </source>
</evidence>
<name>A0A1X6Y969_9RHOB</name>
<evidence type="ECO:0000256" key="6">
    <source>
        <dbReference type="ARBA" id="ARBA00023136"/>
    </source>
</evidence>
<comment type="subcellular location">
    <subcellularLocation>
        <location evidence="1 7">Cell inner membrane</location>
        <topology evidence="1 7">Multi-pass membrane protein</topology>
    </subcellularLocation>
</comment>
<dbReference type="NCBIfam" id="TIGR00786">
    <property type="entry name" value="dctM"/>
    <property type="match status" value="1"/>
</dbReference>
<feature type="transmembrane region" description="Helical" evidence="7">
    <location>
        <begin position="135"/>
        <end position="160"/>
    </location>
</feature>
<dbReference type="AlphaFoldDB" id="A0A1X6Y969"/>
<dbReference type="InterPro" id="IPR004681">
    <property type="entry name" value="TRAP_DctM"/>
</dbReference>
<keyword evidence="3 7" id="KW-0997">Cell inner membrane</keyword>
<feature type="transmembrane region" description="Helical" evidence="7">
    <location>
        <begin position="314"/>
        <end position="344"/>
    </location>
</feature>
<organism evidence="9 10">
    <name type="scientific">Roseovarius halotolerans</name>
    <dbReference type="NCBI Taxonomy" id="505353"/>
    <lineage>
        <taxon>Bacteria</taxon>
        <taxon>Pseudomonadati</taxon>
        <taxon>Pseudomonadota</taxon>
        <taxon>Alphaproteobacteria</taxon>
        <taxon>Rhodobacterales</taxon>
        <taxon>Roseobacteraceae</taxon>
        <taxon>Roseovarius</taxon>
    </lineage>
</organism>
<evidence type="ECO:0000256" key="1">
    <source>
        <dbReference type="ARBA" id="ARBA00004429"/>
    </source>
</evidence>
<keyword evidence="10" id="KW-1185">Reference proteome</keyword>
<keyword evidence="4 7" id="KW-0812">Transmembrane</keyword>
<evidence type="ECO:0000256" key="4">
    <source>
        <dbReference type="ARBA" id="ARBA00022692"/>
    </source>
</evidence>
<sequence>MALTIFSIMIVLLLLGFPMMIPLIVGAFVGFFSLFGGMSQLETMIQQIMAGIRPASLIAVPMFIFAADIMTRGQSANRLIDLVMAFVGHLKGGLAVSTAAACTMFGAVSGSTQATVVAIGSPLRPRMQKAGYKDSFILALIVNSSDIAFLIPPSIGMIIYGVVSNTSIAELFIAGIGPGLLILVLFSFYSWLYAVRHQVPTEPKTSWPERMAAARKALWPLGFPAIIIGGIYGGIFSPTEAAAACVLYALILEVIVFKELDLAGVYDTAKSTGLITAVVFILVGVGAAFSWVISFAQIPQQILGGIGVDEMGQIGVLFVISIAFFIGCMFVDPIVVILVMVPIFAPVVNSVGLDPVLVGTIVTLQVAIGSATPPFGCDIFTAIAVFKRPYFEVIRGTPPFIFILLSVAVALIFFPQIALFLRDLAFAK</sequence>
<comment type="caution">
    <text evidence="7">Lacks conserved residue(s) required for the propagation of feature annotation.</text>
</comment>
<feature type="transmembrane region" description="Helical" evidence="7">
    <location>
        <begin position="55"/>
        <end position="74"/>
    </location>
</feature>
<feature type="transmembrane region" description="Helical" evidence="7">
    <location>
        <begin position="6"/>
        <end position="35"/>
    </location>
</feature>
<evidence type="ECO:0000313" key="10">
    <source>
        <dbReference type="Proteomes" id="UP000193207"/>
    </source>
</evidence>
<evidence type="ECO:0000256" key="2">
    <source>
        <dbReference type="ARBA" id="ARBA00022475"/>
    </source>
</evidence>
<dbReference type="EMBL" id="FWFU01000001">
    <property type="protein sequence ID" value="SLN14614.1"/>
    <property type="molecule type" value="Genomic_DNA"/>
</dbReference>
<evidence type="ECO:0000256" key="3">
    <source>
        <dbReference type="ARBA" id="ARBA00022519"/>
    </source>
</evidence>
<feature type="transmembrane region" description="Helical" evidence="7">
    <location>
        <begin position="272"/>
        <end position="294"/>
    </location>
</feature>
<comment type="similarity">
    <text evidence="7">Belongs to the TRAP transporter large permease family.</text>
</comment>
<feature type="transmembrane region" description="Helical" evidence="7">
    <location>
        <begin position="398"/>
        <end position="421"/>
    </location>
</feature>
<dbReference type="PANTHER" id="PTHR33362">
    <property type="entry name" value="SIALIC ACID TRAP TRANSPORTER PERMEASE PROTEIN SIAT-RELATED"/>
    <property type="match status" value="1"/>
</dbReference>
<protein>
    <recommendedName>
        <fullName evidence="7">TRAP transporter large permease protein</fullName>
    </recommendedName>
</protein>
<dbReference type="PIRSF" id="PIRSF006066">
    <property type="entry name" value="HI0050"/>
    <property type="match status" value="1"/>
</dbReference>
<evidence type="ECO:0000259" key="8">
    <source>
        <dbReference type="Pfam" id="PF06808"/>
    </source>
</evidence>
<keyword evidence="7" id="KW-0813">Transport</keyword>
<comment type="subunit">
    <text evidence="7">The complex comprises the extracytoplasmic solute receptor protein and the two transmembrane proteins.</text>
</comment>
<dbReference type="GO" id="GO:0022857">
    <property type="term" value="F:transmembrane transporter activity"/>
    <property type="evidence" value="ECO:0007669"/>
    <property type="project" value="UniProtKB-UniRule"/>
</dbReference>
<dbReference type="Proteomes" id="UP000193207">
    <property type="component" value="Unassembled WGS sequence"/>
</dbReference>
<feature type="transmembrane region" description="Helical" evidence="7">
    <location>
        <begin position="356"/>
        <end position="386"/>
    </location>
</feature>
<dbReference type="InterPro" id="IPR010656">
    <property type="entry name" value="DctM"/>
</dbReference>
<keyword evidence="2" id="KW-1003">Cell membrane</keyword>
<evidence type="ECO:0000256" key="7">
    <source>
        <dbReference type="RuleBase" id="RU369079"/>
    </source>
</evidence>
<proteinExistence type="inferred from homology"/>
<accession>A0A1X6Y969</accession>
<dbReference type="GO" id="GO:0005886">
    <property type="term" value="C:plasma membrane"/>
    <property type="evidence" value="ECO:0007669"/>
    <property type="project" value="UniProtKB-SubCell"/>
</dbReference>
<comment type="function">
    <text evidence="7">Part of the tripartite ATP-independent periplasmic (TRAP) transport system.</text>
</comment>
<keyword evidence="5 7" id="KW-1133">Transmembrane helix</keyword>
<gene>
    <name evidence="9" type="primary">siaT_7</name>
    <name evidence="9" type="ORF">ROH8110_00322</name>
</gene>
<feature type="transmembrane region" description="Helical" evidence="7">
    <location>
        <begin position="172"/>
        <end position="196"/>
    </location>
</feature>
<feature type="domain" description="TRAP C4-dicarboxylate transport system permease DctM subunit" evidence="8">
    <location>
        <begin position="7"/>
        <end position="417"/>
    </location>
</feature>